<feature type="transmembrane region" description="Helical" evidence="1">
    <location>
        <begin position="142"/>
        <end position="166"/>
    </location>
</feature>
<keyword evidence="4" id="KW-1185">Reference proteome</keyword>
<keyword evidence="1" id="KW-1133">Transmembrane helix</keyword>
<reference evidence="3" key="1">
    <citation type="submission" date="2019-10" db="EMBL/GenBank/DDBJ databases">
        <authorList>
            <consortium name="DOE Joint Genome Institute"/>
            <person name="Kuo A."/>
            <person name="Miyauchi S."/>
            <person name="Kiss E."/>
            <person name="Drula E."/>
            <person name="Kohler A."/>
            <person name="Sanchez-Garcia M."/>
            <person name="Andreopoulos B."/>
            <person name="Barry K.W."/>
            <person name="Bonito G."/>
            <person name="Buee M."/>
            <person name="Carver A."/>
            <person name="Chen C."/>
            <person name="Cichocki N."/>
            <person name="Clum A."/>
            <person name="Culley D."/>
            <person name="Crous P.W."/>
            <person name="Fauchery L."/>
            <person name="Girlanda M."/>
            <person name="Hayes R."/>
            <person name="Keri Z."/>
            <person name="LaButti K."/>
            <person name="Lipzen A."/>
            <person name="Lombard V."/>
            <person name="Magnuson J."/>
            <person name="Maillard F."/>
            <person name="Morin E."/>
            <person name="Murat C."/>
            <person name="Nolan M."/>
            <person name="Ohm R."/>
            <person name="Pangilinan J."/>
            <person name="Pereira M."/>
            <person name="Perotto S."/>
            <person name="Peter M."/>
            <person name="Riley R."/>
            <person name="Sitrit Y."/>
            <person name="Stielow B."/>
            <person name="Szollosi G."/>
            <person name="Zifcakova L."/>
            <person name="Stursova M."/>
            <person name="Spatafora J.W."/>
            <person name="Tedersoo L."/>
            <person name="Vaario L.-M."/>
            <person name="Yamada A."/>
            <person name="Yan M."/>
            <person name="Wang P."/>
            <person name="Xu J."/>
            <person name="Bruns T."/>
            <person name="Baldrian P."/>
            <person name="Vilgalys R."/>
            <person name="Henrissat B."/>
            <person name="Grigoriev I.V."/>
            <person name="Hibbett D."/>
            <person name="Nagy L.G."/>
            <person name="Martin F.M."/>
        </authorList>
    </citation>
    <scope>NUCLEOTIDE SEQUENCE</scope>
    <source>
        <strain evidence="3">Prilba</strain>
    </source>
</reference>
<reference evidence="3" key="2">
    <citation type="journal article" date="2020" name="Nat. Commun.">
        <title>Large-scale genome sequencing of mycorrhizal fungi provides insights into the early evolution of symbiotic traits.</title>
        <authorList>
            <person name="Miyauchi S."/>
            <person name="Kiss E."/>
            <person name="Kuo A."/>
            <person name="Drula E."/>
            <person name="Kohler A."/>
            <person name="Sanchez-Garcia M."/>
            <person name="Morin E."/>
            <person name="Andreopoulos B."/>
            <person name="Barry K.W."/>
            <person name="Bonito G."/>
            <person name="Buee M."/>
            <person name="Carver A."/>
            <person name="Chen C."/>
            <person name="Cichocki N."/>
            <person name="Clum A."/>
            <person name="Culley D."/>
            <person name="Crous P.W."/>
            <person name="Fauchery L."/>
            <person name="Girlanda M."/>
            <person name="Hayes R.D."/>
            <person name="Keri Z."/>
            <person name="LaButti K."/>
            <person name="Lipzen A."/>
            <person name="Lombard V."/>
            <person name="Magnuson J."/>
            <person name="Maillard F."/>
            <person name="Murat C."/>
            <person name="Nolan M."/>
            <person name="Ohm R.A."/>
            <person name="Pangilinan J."/>
            <person name="Pereira M.F."/>
            <person name="Perotto S."/>
            <person name="Peter M."/>
            <person name="Pfister S."/>
            <person name="Riley R."/>
            <person name="Sitrit Y."/>
            <person name="Stielow J.B."/>
            <person name="Szollosi G."/>
            <person name="Zifcakova L."/>
            <person name="Stursova M."/>
            <person name="Spatafora J.W."/>
            <person name="Tedersoo L."/>
            <person name="Vaario L.M."/>
            <person name="Yamada A."/>
            <person name="Yan M."/>
            <person name="Wang P."/>
            <person name="Xu J."/>
            <person name="Bruns T."/>
            <person name="Baldrian P."/>
            <person name="Vilgalys R."/>
            <person name="Dunand C."/>
            <person name="Henrissat B."/>
            <person name="Grigoriev I.V."/>
            <person name="Hibbett D."/>
            <person name="Nagy L.G."/>
            <person name="Martin F.M."/>
        </authorList>
    </citation>
    <scope>NUCLEOTIDE SEQUENCE</scope>
    <source>
        <strain evidence="3">Prilba</strain>
    </source>
</reference>
<feature type="transmembrane region" description="Helical" evidence="1">
    <location>
        <begin position="20"/>
        <end position="41"/>
    </location>
</feature>
<dbReference type="Pfam" id="PF20151">
    <property type="entry name" value="DUF6533"/>
    <property type="match status" value="1"/>
</dbReference>
<gene>
    <name evidence="3" type="ORF">DFH94DRAFT_830774</name>
</gene>
<evidence type="ECO:0000259" key="2">
    <source>
        <dbReference type="Pfam" id="PF20151"/>
    </source>
</evidence>
<dbReference type="AlphaFoldDB" id="A0A9P5MW42"/>
<dbReference type="InterPro" id="IPR045340">
    <property type="entry name" value="DUF6533"/>
</dbReference>
<sequence length="334" mass="36269">MYLGYSALTDASDSILHSYVQIAAIMLFYYDYLLTFAAEVSHVWPQPISVNTFLFFLNRYFSVCGNIVAAFLLFADLGNSNQRSVLLSTLAISRQCRTKVFSIYSCDIIVHAREALLVLGQIVVSATLATRTMALYHSSRTVVIGVLGIGIVIVGVTCWTLVAGGGSTFVPTSAPGCHYILSERSAIHLAAAWEASALFDVLVFSLTLMRTFKMRKMHNMAISLTGEGLMDMVLRDGALYFAVMALANLANIFAFYFAVPTFKGAFSTPASCISSLLCSRLVLNLYEVATPDNTGSGSSPELMTTVILTTRIELGTFKDDDLSEVESTGSSAYQ</sequence>
<keyword evidence="1" id="KW-0472">Membrane</keyword>
<name>A0A9P5MW42_9AGAM</name>
<protein>
    <recommendedName>
        <fullName evidence="2">DUF6533 domain-containing protein</fullName>
    </recommendedName>
</protein>
<organism evidence="3 4">
    <name type="scientific">Russula ochroleuca</name>
    <dbReference type="NCBI Taxonomy" id="152965"/>
    <lineage>
        <taxon>Eukaryota</taxon>
        <taxon>Fungi</taxon>
        <taxon>Dikarya</taxon>
        <taxon>Basidiomycota</taxon>
        <taxon>Agaricomycotina</taxon>
        <taxon>Agaricomycetes</taxon>
        <taxon>Russulales</taxon>
        <taxon>Russulaceae</taxon>
        <taxon>Russula</taxon>
    </lineage>
</organism>
<proteinExistence type="predicted"/>
<evidence type="ECO:0000256" key="1">
    <source>
        <dbReference type="SAM" id="Phobius"/>
    </source>
</evidence>
<evidence type="ECO:0000313" key="4">
    <source>
        <dbReference type="Proteomes" id="UP000759537"/>
    </source>
</evidence>
<comment type="caution">
    <text evidence="3">The sequence shown here is derived from an EMBL/GenBank/DDBJ whole genome shotgun (WGS) entry which is preliminary data.</text>
</comment>
<feature type="transmembrane region" description="Helical" evidence="1">
    <location>
        <begin position="53"/>
        <end position="75"/>
    </location>
</feature>
<dbReference type="OrthoDB" id="2686513at2759"/>
<feature type="transmembrane region" description="Helical" evidence="1">
    <location>
        <begin position="186"/>
        <end position="208"/>
    </location>
</feature>
<dbReference type="Proteomes" id="UP000759537">
    <property type="component" value="Unassembled WGS sequence"/>
</dbReference>
<evidence type="ECO:0000313" key="3">
    <source>
        <dbReference type="EMBL" id="KAF8480229.1"/>
    </source>
</evidence>
<keyword evidence="1" id="KW-0812">Transmembrane</keyword>
<feature type="transmembrane region" description="Helical" evidence="1">
    <location>
        <begin position="238"/>
        <end position="259"/>
    </location>
</feature>
<accession>A0A9P5MW42</accession>
<feature type="domain" description="DUF6533" evidence="2">
    <location>
        <begin position="19"/>
        <end position="63"/>
    </location>
</feature>
<dbReference type="EMBL" id="WHVB01000008">
    <property type="protein sequence ID" value="KAF8480229.1"/>
    <property type="molecule type" value="Genomic_DNA"/>
</dbReference>